<dbReference type="KEGG" id="pgis:I6I06_01065"/>
<dbReference type="EMBL" id="CP066075">
    <property type="protein sequence ID" value="QQC64124.1"/>
    <property type="molecule type" value="Genomic_DNA"/>
</dbReference>
<name>A0A7T4N2R3_9BURK</name>
<dbReference type="Proteomes" id="UP000595610">
    <property type="component" value="Chromosome 1"/>
</dbReference>
<evidence type="ECO:0000313" key="2">
    <source>
        <dbReference type="EMBL" id="QQC64124.1"/>
    </source>
</evidence>
<sequence>MSAVSTLTLIPASRRKRLTSALIATSLCTLLGACGNDSNDDTAGTSTLSSIASPAENSNGNTSARAILPADPASTSPAPAALTIQTPPLPTSDAGATLSAAAPTPLAPPVIHTVD</sequence>
<feature type="region of interest" description="Disordered" evidence="1">
    <location>
        <begin position="36"/>
        <end position="115"/>
    </location>
</feature>
<feature type="compositionally biased region" description="Polar residues" evidence="1">
    <location>
        <begin position="41"/>
        <end position="64"/>
    </location>
</feature>
<protein>
    <submittedName>
        <fullName evidence="2">Uncharacterized protein</fullName>
    </submittedName>
</protein>
<feature type="compositionally biased region" description="Low complexity" evidence="1">
    <location>
        <begin position="68"/>
        <end position="83"/>
    </location>
</feature>
<accession>A0A7T4N2R3</accession>
<evidence type="ECO:0000313" key="3">
    <source>
        <dbReference type="Proteomes" id="UP000595610"/>
    </source>
</evidence>
<dbReference type="AlphaFoldDB" id="A0A7T4N2R3"/>
<gene>
    <name evidence="2" type="ORF">I6I06_01065</name>
</gene>
<dbReference type="RefSeq" id="WP_042322403.1">
    <property type="nucleotide sequence ID" value="NZ_CP066075.1"/>
</dbReference>
<feature type="compositionally biased region" description="Low complexity" evidence="1">
    <location>
        <begin position="94"/>
        <end position="104"/>
    </location>
</feature>
<reference evidence="2 3" key="1">
    <citation type="submission" date="2020-12" db="EMBL/GenBank/DDBJ databases">
        <title>FDA dAtabase for Regulatory Grade micrObial Sequences (FDA-ARGOS): Supporting development and validation of Infectious Disease Dx tests.</title>
        <authorList>
            <person name="Nelson B."/>
            <person name="Plummer A."/>
            <person name="Tallon L."/>
            <person name="Sadzewicz L."/>
            <person name="Zhao X."/>
            <person name="Boylan J."/>
            <person name="Ott S."/>
            <person name="Bowen H."/>
            <person name="Vavikolanu K."/>
            <person name="Mehta A."/>
            <person name="Aluvathingal J."/>
            <person name="Nadendla S."/>
            <person name="Myers T."/>
            <person name="Yan Y."/>
            <person name="Sichtig H."/>
        </authorList>
    </citation>
    <scope>NUCLEOTIDE SEQUENCE [LARGE SCALE GENOMIC DNA]</scope>
    <source>
        <strain evidence="2 3">FDAARGOS_1049</strain>
    </source>
</reference>
<proteinExistence type="predicted"/>
<keyword evidence="3" id="KW-1185">Reference proteome</keyword>
<evidence type="ECO:0000256" key="1">
    <source>
        <dbReference type="SAM" id="MobiDB-lite"/>
    </source>
</evidence>
<organism evidence="2 3">
    <name type="scientific">Paraburkholderia ginsengisoli</name>
    <dbReference type="NCBI Taxonomy" id="311231"/>
    <lineage>
        <taxon>Bacteria</taxon>
        <taxon>Pseudomonadati</taxon>
        <taxon>Pseudomonadota</taxon>
        <taxon>Betaproteobacteria</taxon>
        <taxon>Burkholderiales</taxon>
        <taxon>Burkholderiaceae</taxon>
        <taxon>Paraburkholderia</taxon>
    </lineage>
</organism>